<dbReference type="AlphaFoldDB" id="A0A6A5K2R0"/>
<gene>
    <name evidence="1" type="ORF">BDW02DRAFT_91943</name>
</gene>
<name>A0A6A5K2R0_9PLEO</name>
<evidence type="ECO:0000313" key="1">
    <source>
        <dbReference type="EMBL" id="KAF1830630.1"/>
    </source>
</evidence>
<evidence type="ECO:0000313" key="2">
    <source>
        <dbReference type="Proteomes" id="UP000800040"/>
    </source>
</evidence>
<protein>
    <submittedName>
        <fullName evidence="1">Uncharacterized protein</fullName>
    </submittedName>
</protein>
<proteinExistence type="predicted"/>
<dbReference type="Proteomes" id="UP000800040">
    <property type="component" value="Unassembled WGS sequence"/>
</dbReference>
<keyword evidence="2" id="KW-1185">Reference proteome</keyword>
<accession>A0A6A5K2R0</accession>
<reference evidence="1" key="1">
    <citation type="submission" date="2020-01" db="EMBL/GenBank/DDBJ databases">
        <authorList>
            <consortium name="DOE Joint Genome Institute"/>
            <person name="Haridas S."/>
            <person name="Albert R."/>
            <person name="Binder M."/>
            <person name="Bloem J."/>
            <person name="Labutti K."/>
            <person name="Salamov A."/>
            <person name="Andreopoulos B."/>
            <person name="Baker S.E."/>
            <person name="Barry K."/>
            <person name="Bills G."/>
            <person name="Bluhm B.H."/>
            <person name="Cannon C."/>
            <person name="Castanera R."/>
            <person name="Culley D.E."/>
            <person name="Daum C."/>
            <person name="Ezra D."/>
            <person name="Gonzalez J.B."/>
            <person name="Henrissat B."/>
            <person name="Kuo A."/>
            <person name="Liang C."/>
            <person name="Lipzen A."/>
            <person name="Lutzoni F."/>
            <person name="Magnuson J."/>
            <person name="Mondo S."/>
            <person name="Nolan M."/>
            <person name="Ohm R."/>
            <person name="Pangilinan J."/>
            <person name="Park H.-J."/>
            <person name="Ramirez L."/>
            <person name="Alfaro M."/>
            <person name="Sun H."/>
            <person name="Tritt A."/>
            <person name="Yoshinaga Y."/>
            <person name="Zwiers L.-H."/>
            <person name="Turgeon B.G."/>
            <person name="Goodwin S.B."/>
            <person name="Spatafora J.W."/>
            <person name="Crous P.W."/>
            <person name="Grigoriev I.V."/>
        </authorList>
    </citation>
    <scope>NUCLEOTIDE SEQUENCE</scope>
    <source>
        <strain evidence="1">P77</strain>
    </source>
</reference>
<organism evidence="1 2">
    <name type="scientific">Decorospora gaudefroyi</name>
    <dbReference type="NCBI Taxonomy" id="184978"/>
    <lineage>
        <taxon>Eukaryota</taxon>
        <taxon>Fungi</taxon>
        <taxon>Dikarya</taxon>
        <taxon>Ascomycota</taxon>
        <taxon>Pezizomycotina</taxon>
        <taxon>Dothideomycetes</taxon>
        <taxon>Pleosporomycetidae</taxon>
        <taxon>Pleosporales</taxon>
        <taxon>Pleosporineae</taxon>
        <taxon>Pleosporaceae</taxon>
        <taxon>Decorospora</taxon>
    </lineage>
</organism>
<dbReference type="EMBL" id="ML975389">
    <property type="protein sequence ID" value="KAF1830630.1"/>
    <property type="molecule type" value="Genomic_DNA"/>
</dbReference>
<sequence>MDYNSRRGKGLIDLVFIRSENSPPWVLPRLACEQAARRLVANFWQWCETENFPIRIIPTFLLAVQRAEKPCSHYLGHRRWRQCTDSISHKCSVHSMLSSPVYVLSMVSKRTTR</sequence>